<keyword evidence="1" id="KW-0472">Membrane</keyword>
<proteinExistence type="predicted"/>
<sequence>MSCWLKCLVFWKLSGCKELFFHIYITKPIKFIMFVLIVHGVGVDLIPDKEFDKKEAALFAVSSDK</sequence>
<organism evidence="2 3">
    <name type="scientific">Allocoleopsis franciscana PCC 7113</name>
    <dbReference type="NCBI Taxonomy" id="1173027"/>
    <lineage>
        <taxon>Bacteria</taxon>
        <taxon>Bacillati</taxon>
        <taxon>Cyanobacteriota</taxon>
        <taxon>Cyanophyceae</taxon>
        <taxon>Coleofasciculales</taxon>
        <taxon>Coleofasciculaceae</taxon>
        <taxon>Allocoleopsis</taxon>
        <taxon>Allocoleopsis franciscana</taxon>
    </lineage>
</organism>
<protein>
    <submittedName>
        <fullName evidence="2">Uncharacterized protein</fullName>
    </submittedName>
</protein>
<dbReference type="Proteomes" id="UP000010471">
    <property type="component" value="Chromosome"/>
</dbReference>
<name>K9WKK6_9CYAN</name>
<reference evidence="2 3" key="1">
    <citation type="submission" date="2012-06" db="EMBL/GenBank/DDBJ databases">
        <title>Finished chromosome of genome of Microcoleus sp. PCC 7113.</title>
        <authorList>
            <consortium name="US DOE Joint Genome Institute"/>
            <person name="Gugger M."/>
            <person name="Coursin T."/>
            <person name="Rippka R."/>
            <person name="Tandeau De Marsac N."/>
            <person name="Huntemann M."/>
            <person name="Wei C.-L."/>
            <person name="Han J."/>
            <person name="Detter J.C."/>
            <person name="Han C."/>
            <person name="Tapia R."/>
            <person name="Chen A."/>
            <person name="Kyrpides N."/>
            <person name="Mavromatis K."/>
            <person name="Markowitz V."/>
            <person name="Szeto E."/>
            <person name="Ivanova N."/>
            <person name="Pagani I."/>
            <person name="Pati A."/>
            <person name="Goodwin L."/>
            <person name="Nordberg H.P."/>
            <person name="Cantor M.N."/>
            <person name="Hua S.X."/>
            <person name="Woyke T."/>
            <person name="Kerfeld C.A."/>
        </authorList>
    </citation>
    <scope>NUCLEOTIDE SEQUENCE [LARGE SCALE GENOMIC DNA]</scope>
    <source>
        <strain evidence="2 3">PCC 7113</strain>
    </source>
</reference>
<keyword evidence="3" id="KW-1185">Reference proteome</keyword>
<feature type="transmembrane region" description="Helical" evidence="1">
    <location>
        <begin position="29"/>
        <end position="46"/>
    </location>
</feature>
<gene>
    <name evidence="2" type="ORF">Mic7113_4629</name>
</gene>
<accession>K9WKK6</accession>
<evidence type="ECO:0000313" key="2">
    <source>
        <dbReference type="EMBL" id="AFZ20309.1"/>
    </source>
</evidence>
<evidence type="ECO:0000256" key="1">
    <source>
        <dbReference type="SAM" id="Phobius"/>
    </source>
</evidence>
<keyword evidence="1" id="KW-0812">Transmembrane</keyword>
<dbReference type="KEGG" id="mic:Mic7113_4629"/>
<dbReference type="HOGENOM" id="CLU_2844994_0_0_3"/>
<keyword evidence="1" id="KW-1133">Transmembrane helix</keyword>
<dbReference type="AlphaFoldDB" id="K9WKK6"/>
<dbReference type="EMBL" id="CP003630">
    <property type="protein sequence ID" value="AFZ20309.1"/>
    <property type="molecule type" value="Genomic_DNA"/>
</dbReference>
<evidence type="ECO:0000313" key="3">
    <source>
        <dbReference type="Proteomes" id="UP000010471"/>
    </source>
</evidence>